<dbReference type="InterPro" id="IPR027413">
    <property type="entry name" value="GROEL-like_equatorial_sf"/>
</dbReference>
<dbReference type="VEuPathDB" id="VectorBase:CPIJ009988"/>
<proteinExistence type="predicted"/>
<dbReference type="eggNOG" id="KOG0363">
    <property type="taxonomic scope" value="Eukaryota"/>
</dbReference>
<gene>
    <name evidence="6" type="primary">6042658</name>
    <name evidence="5" type="ORF">CpipJ_CPIJ009988</name>
</gene>
<sequence>MSRFQNDKVGGGTTSVTVLASELLREAEKLIEKKLHTQTIIAGWRAATQASHSALIGVAQDNSKDAEKFREDLMNISKLAVDATGGCLEDSFLDKGFLLDKKHQERKDLDRQHADGHGQDQGFRIEHQDEVAKKKKMKDKVTTRTQIIDEADLSLHDAFRVLAAETSGKESMAMEAFGGALL</sequence>
<reference evidence="5" key="1">
    <citation type="submission" date="2007-03" db="EMBL/GenBank/DDBJ databases">
        <title>Annotation of Culex pipiens quinquefasciatus.</title>
        <authorList>
            <consortium name="The Broad Institute Genome Sequencing Platform"/>
            <person name="Atkinson P.W."/>
            <person name="Hemingway J."/>
            <person name="Christensen B.M."/>
            <person name="Higgs S."/>
            <person name="Kodira C."/>
            <person name="Hannick L."/>
            <person name="Megy K."/>
            <person name="O'Leary S."/>
            <person name="Pearson M."/>
            <person name="Haas B.J."/>
            <person name="Mauceli E."/>
            <person name="Wortman J.R."/>
            <person name="Lee N.H."/>
            <person name="Guigo R."/>
            <person name="Stanke M."/>
            <person name="Alvarado L."/>
            <person name="Amedeo P."/>
            <person name="Antoine C.H."/>
            <person name="Arensburger P."/>
            <person name="Bidwell S.L."/>
            <person name="Crawford M."/>
            <person name="Camaro F."/>
            <person name="Devon K."/>
            <person name="Engels R."/>
            <person name="Hammond M."/>
            <person name="Howarth C."/>
            <person name="Koehrsen M."/>
            <person name="Lawson D."/>
            <person name="Montgomery P."/>
            <person name="Nene V."/>
            <person name="Nusbaum C."/>
            <person name="Puiu D."/>
            <person name="Romero-Severson J."/>
            <person name="Severson D.W."/>
            <person name="Shumway M."/>
            <person name="Sisk P."/>
            <person name="Stolte C."/>
            <person name="Zeng Q."/>
            <person name="Eisenstadt E."/>
            <person name="Fraser-Liggett C."/>
            <person name="Strausberg R."/>
            <person name="Galagan J."/>
            <person name="Birren B."/>
            <person name="Collins F.H."/>
        </authorList>
    </citation>
    <scope>NUCLEOTIDE SEQUENCE [LARGE SCALE GENOMIC DNA]</scope>
    <source>
        <strain evidence="5">JHB</strain>
    </source>
</reference>
<evidence type="ECO:0000313" key="6">
    <source>
        <dbReference type="EnsemblMetazoa" id="CPIJ009988-PA"/>
    </source>
</evidence>
<organism>
    <name type="scientific">Culex quinquefasciatus</name>
    <name type="common">Southern house mosquito</name>
    <name type="synonym">Culex pungens</name>
    <dbReference type="NCBI Taxonomy" id="7176"/>
    <lineage>
        <taxon>Eukaryota</taxon>
        <taxon>Metazoa</taxon>
        <taxon>Ecdysozoa</taxon>
        <taxon>Arthropoda</taxon>
        <taxon>Hexapoda</taxon>
        <taxon>Insecta</taxon>
        <taxon>Pterygota</taxon>
        <taxon>Neoptera</taxon>
        <taxon>Endopterygota</taxon>
        <taxon>Diptera</taxon>
        <taxon>Nematocera</taxon>
        <taxon>Culicoidea</taxon>
        <taxon>Culicidae</taxon>
        <taxon>Culicinae</taxon>
        <taxon>Culicini</taxon>
        <taxon>Culex</taxon>
        <taxon>Culex</taxon>
    </lineage>
</organism>
<protein>
    <submittedName>
        <fullName evidence="5">Chaperonin containing TCP1</fullName>
    </submittedName>
</protein>
<evidence type="ECO:0000313" key="7">
    <source>
        <dbReference type="Proteomes" id="UP000002320"/>
    </source>
</evidence>
<dbReference type="KEGG" id="cqu:CpipJ_CPIJ009988"/>
<evidence type="ECO:0000313" key="5">
    <source>
        <dbReference type="EMBL" id="EDS34020.1"/>
    </source>
</evidence>
<keyword evidence="2" id="KW-0067">ATP-binding</keyword>
<dbReference type="Pfam" id="PF00118">
    <property type="entry name" value="Cpn60_TCP1"/>
    <property type="match status" value="1"/>
</dbReference>
<dbReference type="InterPro" id="IPR017998">
    <property type="entry name" value="Chaperone_TCP-1"/>
</dbReference>
<accession>B0WSR1</accession>
<dbReference type="InterPro" id="IPR002423">
    <property type="entry name" value="Cpn60/GroEL/TCP-1"/>
</dbReference>
<name>B0WSR1_CULQU</name>
<dbReference type="PANTHER" id="PTHR11353">
    <property type="entry name" value="CHAPERONIN"/>
    <property type="match status" value="1"/>
</dbReference>
<dbReference type="SUPFAM" id="SSF48592">
    <property type="entry name" value="GroEL equatorial domain-like"/>
    <property type="match status" value="1"/>
</dbReference>
<dbReference type="Gene3D" id="3.30.260.10">
    <property type="entry name" value="TCP-1-like chaperonin intermediate domain"/>
    <property type="match status" value="1"/>
</dbReference>
<dbReference type="VEuPathDB" id="VectorBase:CQUJHB011164"/>
<evidence type="ECO:0000256" key="3">
    <source>
        <dbReference type="ARBA" id="ARBA00023186"/>
    </source>
</evidence>
<evidence type="ECO:0000256" key="2">
    <source>
        <dbReference type="ARBA" id="ARBA00022840"/>
    </source>
</evidence>
<keyword evidence="3" id="KW-0143">Chaperone</keyword>
<dbReference type="EMBL" id="DS232075">
    <property type="protein sequence ID" value="EDS34020.1"/>
    <property type="molecule type" value="Genomic_DNA"/>
</dbReference>
<dbReference type="Proteomes" id="UP000002320">
    <property type="component" value="Unassembled WGS sequence"/>
</dbReference>
<dbReference type="GO" id="GO:0140662">
    <property type="term" value="F:ATP-dependent protein folding chaperone"/>
    <property type="evidence" value="ECO:0007669"/>
    <property type="project" value="InterPro"/>
</dbReference>
<dbReference type="HOGENOM" id="CLU_091117_0_0_1"/>
<dbReference type="STRING" id="7176.B0WSR1"/>
<keyword evidence="1" id="KW-0547">Nucleotide-binding</keyword>
<evidence type="ECO:0000256" key="1">
    <source>
        <dbReference type="ARBA" id="ARBA00022741"/>
    </source>
</evidence>
<reference evidence="6" key="2">
    <citation type="submission" date="2021-02" db="UniProtKB">
        <authorList>
            <consortium name="EnsemblMetazoa"/>
        </authorList>
    </citation>
    <scope>IDENTIFICATION</scope>
    <source>
        <strain evidence="6">JHB</strain>
    </source>
</reference>
<evidence type="ECO:0000256" key="4">
    <source>
        <dbReference type="SAM" id="MobiDB-lite"/>
    </source>
</evidence>
<dbReference type="AlphaFoldDB" id="B0WSR1"/>
<keyword evidence="7" id="KW-1185">Reference proteome</keyword>
<dbReference type="InParanoid" id="B0WSR1"/>
<dbReference type="OrthoDB" id="10259763at2759"/>
<dbReference type="Gene3D" id="1.10.560.10">
    <property type="entry name" value="GroEL-like equatorial domain"/>
    <property type="match status" value="1"/>
</dbReference>
<dbReference type="GO" id="GO:0005524">
    <property type="term" value="F:ATP binding"/>
    <property type="evidence" value="ECO:0007669"/>
    <property type="project" value="UniProtKB-KW"/>
</dbReference>
<dbReference type="EnsemblMetazoa" id="CPIJ009988-RA">
    <property type="protein sequence ID" value="CPIJ009988-PA"/>
    <property type="gene ID" value="CPIJ009988"/>
</dbReference>
<feature type="region of interest" description="Disordered" evidence="4">
    <location>
        <begin position="106"/>
        <end position="125"/>
    </location>
</feature>
<dbReference type="InterPro" id="IPR027410">
    <property type="entry name" value="TCP-1-like_intermed_sf"/>
</dbReference>